<protein>
    <submittedName>
        <fullName evidence="1">Uncharacterized protein</fullName>
    </submittedName>
</protein>
<dbReference type="EMBL" id="BAABJZ010000107">
    <property type="protein sequence ID" value="GAA4903421.1"/>
    <property type="molecule type" value="Genomic_DNA"/>
</dbReference>
<gene>
    <name evidence="1" type="ORF">GCM10023333_42050</name>
</gene>
<dbReference type="RefSeq" id="WP_345337494.1">
    <property type="nucleotide sequence ID" value="NZ_BAABJZ010000107.1"/>
</dbReference>
<proteinExistence type="predicted"/>
<accession>A0ABP9FIR5</accession>
<name>A0ABP9FIR5_9GAMM</name>
<dbReference type="Proteomes" id="UP001499988">
    <property type="component" value="Unassembled WGS sequence"/>
</dbReference>
<comment type="caution">
    <text evidence="1">The sequence shown here is derived from an EMBL/GenBank/DDBJ whole genome shotgun (WGS) entry which is preliminary data.</text>
</comment>
<keyword evidence="2" id="KW-1185">Reference proteome</keyword>
<organism evidence="1 2">
    <name type="scientific">Ferrimonas pelagia</name>
    <dbReference type="NCBI Taxonomy" id="1177826"/>
    <lineage>
        <taxon>Bacteria</taxon>
        <taxon>Pseudomonadati</taxon>
        <taxon>Pseudomonadota</taxon>
        <taxon>Gammaproteobacteria</taxon>
        <taxon>Alteromonadales</taxon>
        <taxon>Ferrimonadaceae</taxon>
        <taxon>Ferrimonas</taxon>
    </lineage>
</organism>
<sequence length="99" mass="11081">MSGRYTVGGQEHGISSELIREQSGALGEAGTALSNAIAQYQGLRGVKGPRKEQLLDEIAECCWHLQMQREFVGFAQGNWEYIKAHYDLPDGIEQRMGRR</sequence>
<reference evidence="2" key="1">
    <citation type="journal article" date="2019" name="Int. J. Syst. Evol. Microbiol.">
        <title>The Global Catalogue of Microorganisms (GCM) 10K type strain sequencing project: providing services to taxonomists for standard genome sequencing and annotation.</title>
        <authorList>
            <consortium name="The Broad Institute Genomics Platform"/>
            <consortium name="The Broad Institute Genome Sequencing Center for Infectious Disease"/>
            <person name="Wu L."/>
            <person name="Ma J."/>
        </authorList>
    </citation>
    <scope>NUCLEOTIDE SEQUENCE [LARGE SCALE GENOMIC DNA]</scope>
    <source>
        <strain evidence="2">JCM 18401</strain>
    </source>
</reference>
<evidence type="ECO:0000313" key="2">
    <source>
        <dbReference type="Proteomes" id="UP001499988"/>
    </source>
</evidence>
<evidence type="ECO:0000313" key="1">
    <source>
        <dbReference type="EMBL" id="GAA4903421.1"/>
    </source>
</evidence>